<keyword evidence="4 12" id="KW-0285">Flavoprotein</keyword>
<evidence type="ECO:0000256" key="3">
    <source>
        <dbReference type="ARBA" id="ARBA00022555"/>
    </source>
</evidence>
<dbReference type="InterPro" id="IPR035587">
    <property type="entry name" value="DUS-like_FMN-bd"/>
</dbReference>
<comment type="cofactor">
    <cofactor evidence="1 12 14">
        <name>FMN</name>
        <dbReference type="ChEBI" id="CHEBI:58210"/>
    </cofactor>
</comment>
<evidence type="ECO:0000256" key="1">
    <source>
        <dbReference type="ARBA" id="ARBA00001917"/>
    </source>
</evidence>
<keyword evidence="7" id="KW-0521">NADP</keyword>
<dbReference type="Gene3D" id="3.20.20.70">
    <property type="entry name" value="Aldolase class I"/>
    <property type="match status" value="1"/>
</dbReference>
<feature type="binding site" evidence="14">
    <location>
        <position position="170"/>
    </location>
    <ligand>
        <name>FMN</name>
        <dbReference type="ChEBI" id="CHEBI:58210"/>
    </ligand>
</feature>
<accession>A0A1F4UFS2</accession>
<feature type="binding site" evidence="14">
    <location>
        <begin position="230"/>
        <end position="231"/>
    </location>
    <ligand>
        <name>FMN</name>
        <dbReference type="ChEBI" id="CHEBI:58210"/>
    </ligand>
</feature>
<evidence type="ECO:0000256" key="14">
    <source>
        <dbReference type="PIRSR" id="PIRSR006621-2"/>
    </source>
</evidence>
<comment type="similarity">
    <text evidence="12">Belongs to the dus family.</text>
</comment>
<dbReference type="AlphaFoldDB" id="A0A1F4UFS2"/>
<dbReference type="InterPro" id="IPR018517">
    <property type="entry name" value="tRNA_hU_synthase_CS"/>
</dbReference>
<dbReference type="InterPro" id="IPR013785">
    <property type="entry name" value="Aldolase_TIM"/>
</dbReference>
<evidence type="ECO:0000313" key="16">
    <source>
        <dbReference type="EMBL" id="OGC43776.1"/>
    </source>
</evidence>
<keyword evidence="3" id="KW-0820">tRNA-binding</keyword>
<dbReference type="SUPFAM" id="SSF51395">
    <property type="entry name" value="FMN-linked oxidoreductases"/>
    <property type="match status" value="1"/>
</dbReference>
<dbReference type="EMBL" id="MEUN01000109">
    <property type="protein sequence ID" value="OGC43776.1"/>
    <property type="molecule type" value="Genomic_DNA"/>
</dbReference>
<name>A0A1F4UFS2_9BACT</name>
<comment type="caution">
    <text evidence="16">The sequence shown here is derived from an EMBL/GenBank/DDBJ whole genome shotgun (WGS) entry which is preliminary data.</text>
</comment>
<dbReference type="PANTHER" id="PTHR45846:SF1">
    <property type="entry name" value="TRNA-DIHYDROURIDINE(47) SYNTHASE [NAD(P)(+)]-LIKE"/>
    <property type="match status" value="1"/>
</dbReference>
<evidence type="ECO:0000256" key="9">
    <source>
        <dbReference type="ARBA" id="ARBA00023002"/>
    </source>
</evidence>
<protein>
    <recommendedName>
        <fullName evidence="12">tRNA-dihydrouridine synthase</fullName>
        <ecNumber evidence="12">1.3.1.-</ecNumber>
    </recommendedName>
</protein>
<comment type="catalytic activity">
    <reaction evidence="11">
        <text>a 5,6-dihydrouridine in tRNA + NAD(+) = a uridine in tRNA + NADH + H(+)</text>
        <dbReference type="Rhea" id="RHEA:54452"/>
        <dbReference type="Rhea" id="RHEA-COMP:13339"/>
        <dbReference type="Rhea" id="RHEA-COMP:13887"/>
        <dbReference type="ChEBI" id="CHEBI:15378"/>
        <dbReference type="ChEBI" id="CHEBI:57540"/>
        <dbReference type="ChEBI" id="CHEBI:57945"/>
        <dbReference type="ChEBI" id="CHEBI:65315"/>
        <dbReference type="ChEBI" id="CHEBI:74443"/>
    </reaction>
</comment>
<evidence type="ECO:0000256" key="8">
    <source>
        <dbReference type="ARBA" id="ARBA00022884"/>
    </source>
</evidence>
<dbReference type="Gene3D" id="1.10.1200.80">
    <property type="entry name" value="Putative flavin oxidoreducatase, domain 2"/>
    <property type="match status" value="1"/>
</dbReference>
<dbReference type="GO" id="GO:0017150">
    <property type="term" value="F:tRNA dihydrouridine synthase activity"/>
    <property type="evidence" value="ECO:0007669"/>
    <property type="project" value="InterPro"/>
</dbReference>
<evidence type="ECO:0000259" key="15">
    <source>
        <dbReference type="Pfam" id="PF01207"/>
    </source>
</evidence>
<evidence type="ECO:0000256" key="10">
    <source>
        <dbReference type="ARBA" id="ARBA00048205"/>
    </source>
</evidence>
<feature type="active site" description="Proton donor" evidence="13">
    <location>
        <position position="102"/>
    </location>
</feature>
<comment type="catalytic activity">
    <reaction evidence="10">
        <text>a 5,6-dihydrouridine in tRNA + NADP(+) = a uridine in tRNA + NADPH + H(+)</text>
        <dbReference type="Rhea" id="RHEA:23624"/>
        <dbReference type="Rhea" id="RHEA-COMP:13339"/>
        <dbReference type="Rhea" id="RHEA-COMP:13887"/>
        <dbReference type="ChEBI" id="CHEBI:15378"/>
        <dbReference type="ChEBI" id="CHEBI:57783"/>
        <dbReference type="ChEBI" id="CHEBI:58349"/>
        <dbReference type="ChEBI" id="CHEBI:65315"/>
        <dbReference type="ChEBI" id="CHEBI:74443"/>
    </reaction>
</comment>
<evidence type="ECO:0000256" key="13">
    <source>
        <dbReference type="PIRSR" id="PIRSR006621-1"/>
    </source>
</evidence>
<keyword evidence="6 12" id="KW-0819">tRNA processing</keyword>
<evidence type="ECO:0000256" key="12">
    <source>
        <dbReference type="PIRNR" id="PIRNR006621"/>
    </source>
</evidence>
<evidence type="ECO:0000256" key="7">
    <source>
        <dbReference type="ARBA" id="ARBA00022857"/>
    </source>
</evidence>
<evidence type="ECO:0000256" key="4">
    <source>
        <dbReference type="ARBA" id="ARBA00022630"/>
    </source>
</evidence>
<dbReference type="CDD" id="cd02801">
    <property type="entry name" value="DUS_like_FMN"/>
    <property type="match status" value="1"/>
</dbReference>
<feature type="domain" description="DUS-like FMN-binding" evidence="15">
    <location>
        <begin position="14"/>
        <end position="305"/>
    </location>
</feature>
<organism evidence="16 17">
    <name type="scientific">candidate division WS6 bacterium RIFOXYB1_FULL_33_14</name>
    <dbReference type="NCBI Taxonomy" id="1817896"/>
    <lineage>
        <taxon>Bacteria</taxon>
        <taxon>Candidatus Dojkabacteria</taxon>
    </lineage>
</organism>
<keyword evidence="9 12" id="KW-0560">Oxidoreductase</keyword>
<keyword evidence="5 12" id="KW-0288">FMN</keyword>
<evidence type="ECO:0000256" key="5">
    <source>
        <dbReference type="ARBA" id="ARBA00022643"/>
    </source>
</evidence>
<dbReference type="PROSITE" id="PS01136">
    <property type="entry name" value="UPF0034"/>
    <property type="match status" value="1"/>
</dbReference>
<dbReference type="PANTHER" id="PTHR45846">
    <property type="entry name" value="TRNA-DIHYDROURIDINE(47) SYNTHASE [NAD(P)(+)]-LIKE"/>
    <property type="match status" value="1"/>
</dbReference>
<dbReference type="PIRSF" id="PIRSF006621">
    <property type="entry name" value="Dus"/>
    <property type="match status" value="1"/>
</dbReference>
<reference evidence="16 17" key="1">
    <citation type="journal article" date="2016" name="Nat. Commun.">
        <title>Thousands of microbial genomes shed light on interconnected biogeochemical processes in an aquifer system.</title>
        <authorList>
            <person name="Anantharaman K."/>
            <person name="Brown C.T."/>
            <person name="Hug L.A."/>
            <person name="Sharon I."/>
            <person name="Castelle C.J."/>
            <person name="Probst A.J."/>
            <person name="Thomas B.C."/>
            <person name="Singh A."/>
            <person name="Wilkins M.J."/>
            <person name="Karaoz U."/>
            <person name="Brodie E.L."/>
            <person name="Williams K.H."/>
            <person name="Hubbard S.S."/>
            <person name="Banfield J.F."/>
        </authorList>
    </citation>
    <scope>NUCLEOTIDE SEQUENCE [LARGE SCALE GENOMIC DNA]</scope>
</reference>
<evidence type="ECO:0000313" key="17">
    <source>
        <dbReference type="Proteomes" id="UP000177434"/>
    </source>
</evidence>
<gene>
    <name evidence="16" type="ORF">A2400_02745</name>
</gene>
<keyword evidence="8" id="KW-0694">RNA-binding</keyword>
<dbReference type="Pfam" id="PF01207">
    <property type="entry name" value="Dus"/>
    <property type="match status" value="1"/>
</dbReference>
<evidence type="ECO:0000256" key="2">
    <source>
        <dbReference type="ARBA" id="ARBA00002790"/>
    </source>
</evidence>
<evidence type="ECO:0000256" key="6">
    <source>
        <dbReference type="ARBA" id="ARBA00022694"/>
    </source>
</evidence>
<dbReference type="InterPro" id="IPR024036">
    <property type="entry name" value="tRNA-dHydroUridine_Synthase_C"/>
</dbReference>
<dbReference type="GO" id="GO:0000049">
    <property type="term" value="F:tRNA binding"/>
    <property type="evidence" value="ECO:0007669"/>
    <property type="project" value="UniProtKB-KW"/>
</dbReference>
<feature type="binding site" evidence="14">
    <location>
        <position position="72"/>
    </location>
    <ligand>
        <name>FMN</name>
        <dbReference type="ChEBI" id="CHEBI:58210"/>
    </ligand>
</feature>
<dbReference type="EC" id="1.3.1.-" evidence="12"/>
<sequence>MNIYTEMKKPIFSLAPMEDVTDSVFRQVVSTASKPTLFYTEFVNVEGLNSKGKERVIHRLEYDKKEKPIVAQLWGITPLNFYKAAKLVKRLGFDGVDINMGCSVKKVVQKNAGSGLIQEERGRVKEIIDAVKEGSKGLPISVKTRLGWDEYDMDWIKFLLEQDLDALTIHGRTARGKGILNANWEKISECVDMRDEMKKDTLIFGNGDIHSLKQAKEYYKKYKVDGVMIGRAAITNPWIFSGKENISQEERYILFKKHLELFNTVWGERKNFSQLKKFFRAYIYGFDGANEIRSEFMKCNSVKECMDILLPLFKI</sequence>
<proteinExistence type="inferred from homology"/>
<comment type="function">
    <text evidence="2 12">Catalyzes the synthesis of 5,6-dihydrouridine (D), a modified base found in the D-loop of most tRNAs, via the reduction of the C5-C6 double bond in target uridines.</text>
</comment>
<keyword evidence="14" id="KW-0547">Nucleotide-binding</keyword>
<dbReference type="Proteomes" id="UP000177434">
    <property type="component" value="Unassembled WGS sequence"/>
</dbReference>
<dbReference type="GO" id="GO:0050660">
    <property type="term" value="F:flavin adenine dinucleotide binding"/>
    <property type="evidence" value="ECO:0007669"/>
    <property type="project" value="InterPro"/>
</dbReference>
<evidence type="ECO:0000256" key="11">
    <source>
        <dbReference type="ARBA" id="ARBA00048802"/>
    </source>
</evidence>
<feature type="binding site" evidence="14">
    <location>
        <position position="143"/>
    </location>
    <ligand>
        <name>FMN</name>
        <dbReference type="ChEBI" id="CHEBI:58210"/>
    </ligand>
</feature>
<dbReference type="InterPro" id="IPR001269">
    <property type="entry name" value="DUS_fam"/>
</dbReference>